<keyword evidence="6" id="KW-0119">Carbohydrate metabolism</keyword>
<organism evidence="12">
    <name type="scientific">Thermodesulfovibrio autotrophicus</name>
    <dbReference type="NCBI Taxonomy" id="3118333"/>
    <lineage>
        <taxon>Bacteria</taxon>
        <taxon>Pseudomonadati</taxon>
        <taxon>Nitrospirota</taxon>
        <taxon>Thermodesulfovibrionia</taxon>
        <taxon>Thermodesulfovibrionales</taxon>
        <taxon>Thermodesulfovibrionaceae</taxon>
        <taxon>Thermodesulfovibrio</taxon>
    </lineage>
</organism>
<keyword evidence="3 12" id="KW-0548">Nucleotidyltransferase</keyword>
<evidence type="ECO:0000313" key="12">
    <source>
        <dbReference type="EMBL" id="XCH45995.1"/>
    </source>
</evidence>
<evidence type="ECO:0000256" key="4">
    <source>
        <dbReference type="ARBA" id="ARBA00022723"/>
    </source>
</evidence>
<evidence type="ECO:0000256" key="6">
    <source>
        <dbReference type="ARBA" id="ARBA00023277"/>
    </source>
</evidence>
<evidence type="ECO:0000256" key="9">
    <source>
        <dbReference type="PIRSR" id="PIRSR000808-3"/>
    </source>
</evidence>
<dbReference type="AlphaFoldDB" id="A0AAU8GTT8"/>
<evidence type="ECO:0000256" key="8">
    <source>
        <dbReference type="PIRSR" id="PIRSR000808-1"/>
    </source>
</evidence>
<evidence type="ECO:0000259" key="11">
    <source>
        <dbReference type="Pfam" id="PF02744"/>
    </source>
</evidence>
<dbReference type="PANTHER" id="PTHR42763:SF1">
    <property type="entry name" value="UDP-GLUCOSE--HEXOSE-1-PHOSPHATE URIDYLYLTRANSFERASE"/>
    <property type="match status" value="1"/>
</dbReference>
<feature type="binding site" evidence="9">
    <location>
        <position position="40"/>
    </location>
    <ligand>
        <name>Zn(2+)</name>
        <dbReference type="ChEBI" id="CHEBI:29105"/>
    </ligand>
</feature>
<sequence length="332" mass="38196">MSELRRDPISGRWVIIAVERGKRPSDFAPVSQKRKIKGFCPFCPGNEHTAPNEIIAFRPPNTAPNTPGWSLRVVPNKFPALQIHGDLNKRGEGIYDKMNGIGAHEVIIETPDHLASLSTISLKAVEDVLWAYYFRITDLKKDIRFKYVLVFKNEGEAAGASIEHTHSQLIALPIVPQIVKDEMNSARKYFELRDRCIFCDIIAQELEFEKRIIYQNDAYIVLSPFAPREPFETWILPKRHESRFEPREKSFSLLADALQTTLKKLDAVLETPPYNYVLHTSPFQDEINEYYHWHIEIIPKLTKTAGFEWGSGFFINPTPPEEAAQFMREAKI</sequence>
<evidence type="ECO:0000256" key="2">
    <source>
        <dbReference type="ARBA" id="ARBA00022679"/>
    </source>
</evidence>
<gene>
    <name evidence="12" type="primary">galT</name>
    <name evidence="12" type="ORF">V4D30_06555</name>
</gene>
<dbReference type="PIRSF" id="PIRSF000808">
    <property type="entry name" value="GalT"/>
    <property type="match status" value="1"/>
</dbReference>
<dbReference type="GO" id="GO:0008270">
    <property type="term" value="F:zinc ion binding"/>
    <property type="evidence" value="ECO:0007669"/>
    <property type="project" value="InterPro"/>
</dbReference>
<protein>
    <recommendedName>
        <fullName evidence="7">Galactose-1-phosphate uridylyltransferase</fullName>
        <ecNumber evidence="7">2.7.7.12</ecNumber>
    </recommendedName>
</protein>
<comment type="similarity">
    <text evidence="1">Belongs to the galactose-1-phosphate uridylyltransferase type 1 family.</text>
</comment>
<keyword evidence="2 12" id="KW-0808">Transferase</keyword>
<dbReference type="InterPro" id="IPR005849">
    <property type="entry name" value="GalP_Utransf_N"/>
</dbReference>
<dbReference type="InterPro" id="IPR001937">
    <property type="entry name" value="GalP_UDPtransf1"/>
</dbReference>
<keyword evidence="4 9" id="KW-0479">Metal-binding</keyword>
<feature type="binding site" evidence="9">
    <location>
        <position position="43"/>
    </location>
    <ligand>
        <name>Zn(2+)</name>
        <dbReference type="ChEBI" id="CHEBI:29105"/>
    </ligand>
</feature>
<feature type="binding site" evidence="9">
    <location>
        <position position="164"/>
    </location>
    <ligand>
        <name>Zn(2+)</name>
        <dbReference type="ChEBI" id="CHEBI:29105"/>
    </ligand>
</feature>
<reference evidence="12" key="1">
    <citation type="submission" date="2024-01" db="EMBL/GenBank/DDBJ databases">
        <title>The first autotrophic representatives of the genus Thermodesulfovibrio.</title>
        <authorList>
            <person name="Maltseva A.I."/>
            <person name="Elcheninov A.G."/>
            <person name="Kublanov I.V."/>
            <person name="Lebedinsky A.V."/>
            <person name="Frolov E.N."/>
        </authorList>
    </citation>
    <scope>NUCLEOTIDE SEQUENCE</scope>
    <source>
        <strain evidence="12">3907-1M</strain>
    </source>
</reference>
<evidence type="ECO:0000256" key="5">
    <source>
        <dbReference type="ARBA" id="ARBA00022833"/>
    </source>
</evidence>
<dbReference type="GO" id="GO:0006012">
    <property type="term" value="P:galactose metabolic process"/>
    <property type="evidence" value="ECO:0007669"/>
    <property type="project" value="UniProtKB-UniRule"/>
</dbReference>
<feature type="domain" description="Galactose-1-phosphate uridyl transferase N-terminal" evidence="10">
    <location>
        <begin position="3"/>
        <end position="176"/>
    </location>
</feature>
<evidence type="ECO:0000259" key="10">
    <source>
        <dbReference type="Pfam" id="PF01087"/>
    </source>
</evidence>
<dbReference type="PANTHER" id="PTHR42763">
    <property type="entry name" value="ADP-GLUCOSE PHOSPHORYLASE"/>
    <property type="match status" value="1"/>
</dbReference>
<dbReference type="KEGG" id="taut:V4D30_06555"/>
<evidence type="ECO:0000256" key="3">
    <source>
        <dbReference type="ARBA" id="ARBA00022695"/>
    </source>
</evidence>
<dbReference type="Pfam" id="PF01087">
    <property type="entry name" value="GalP_UDP_transf"/>
    <property type="match status" value="1"/>
</dbReference>
<dbReference type="GO" id="GO:0008108">
    <property type="term" value="F:UDP-glucose:hexose-1-phosphate uridylyltransferase activity"/>
    <property type="evidence" value="ECO:0007669"/>
    <property type="project" value="UniProtKB-UniRule"/>
</dbReference>
<dbReference type="NCBIfam" id="TIGR00209">
    <property type="entry name" value="galT_1"/>
    <property type="match status" value="1"/>
</dbReference>
<dbReference type="InterPro" id="IPR036265">
    <property type="entry name" value="HIT-like_sf"/>
</dbReference>
<dbReference type="SUPFAM" id="SSF54197">
    <property type="entry name" value="HIT-like"/>
    <property type="match status" value="2"/>
</dbReference>
<dbReference type="RefSeq" id="WP_353683536.1">
    <property type="nucleotide sequence ID" value="NZ_CP144373.1"/>
</dbReference>
<dbReference type="Pfam" id="PF02744">
    <property type="entry name" value="GalP_UDP_tr_C"/>
    <property type="match status" value="1"/>
</dbReference>
<dbReference type="Gene3D" id="3.30.428.10">
    <property type="entry name" value="HIT-like"/>
    <property type="match status" value="2"/>
</dbReference>
<keyword evidence="5 9" id="KW-0862">Zinc</keyword>
<dbReference type="EC" id="2.7.7.12" evidence="7"/>
<name>A0AAU8GTT8_9BACT</name>
<evidence type="ECO:0000256" key="1">
    <source>
        <dbReference type="ARBA" id="ARBA00010951"/>
    </source>
</evidence>
<dbReference type="InterPro" id="IPR053177">
    <property type="entry name" value="ADP-glucose_phosphorylase"/>
</dbReference>
<feature type="active site" description="Tele-UMP-histidine intermediate" evidence="8">
    <location>
        <position position="166"/>
    </location>
</feature>
<evidence type="ECO:0000256" key="7">
    <source>
        <dbReference type="NCBIfam" id="TIGR00209"/>
    </source>
</evidence>
<accession>A0AAU8GTT8</accession>
<proteinExistence type="inferred from homology"/>
<comment type="cofactor">
    <cofactor evidence="9">
        <name>Zn(2+)</name>
        <dbReference type="ChEBI" id="CHEBI:29105"/>
    </cofactor>
    <text evidence="9">Binds 1 zinc ion per subunit.</text>
</comment>
<dbReference type="EMBL" id="CP144373">
    <property type="protein sequence ID" value="XCH45995.1"/>
    <property type="molecule type" value="Genomic_DNA"/>
</dbReference>
<feature type="binding site" evidence="9">
    <location>
        <position position="113"/>
    </location>
    <ligand>
        <name>Zn(2+)</name>
        <dbReference type="ChEBI" id="CHEBI:29105"/>
    </ligand>
</feature>
<feature type="domain" description="Galactose-1-phosphate uridyl transferase C-terminal" evidence="11">
    <location>
        <begin position="183"/>
        <end position="303"/>
    </location>
</feature>
<dbReference type="InterPro" id="IPR005850">
    <property type="entry name" value="GalP_Utransf_C"/>
</dbReference>